<dbReference type="Pfam" id="PF04679">
    <property type="entry name" value="DNA_ligase_A_C"/>
    <property type="match status" value="1"/>
</dbReference>
<dbReference type="CDD" id="cd07971">
    <property type="entry name" value="OBF_DNA_ligase_LigD"/>
    <property type="match status" value="1"/>
</dbReference>
<evidence type="ECO:0000256" key="2">
    <source>
        <dbReference type="ARBA" id="ARBA00022598"/>
    </source>
</evidence>
<dbReference type="CDD" id="cd07906">
    <property type="entry name" value="Adenylation_DNA_ligase_LigD_LigC"/>
    <property type="match status" value="1"/>
</dbReference>
<dbReference type="SUPFAM" id="SSF56091">
    <property type="entry name" value="DNA ligase/mRNA capping enzyme, catalytic domain"/>
    <property type="match status" value="1"/>
</dbReference>
<dbReference type="AlphaFoldDB" id="A0A926KKV6"/>
<evidence type="ECO:0000256" key="1">
    <source>
        <dbReference type="ARBA" id="ARBA00012727"/>
    </source>
</evidence>
<dbReference type="Proteomes" id="UP000650466">
    <property type="component" value="Unassembled WGS sequence"/>
</dbReference>
<proteinExistence type="predicted"/>
<dbReference type="InterPro" id="IPR012310">
    <property type="entry name" value="DNA_ligase_ATP-dep_cent"/>
</dbReference>
<evidence type="ECO:0000313" key="5">
    <source>
        <dbReference type="EMBL" id="MBD0379654.1"/>
    </source>
</evidence>
<evidence type="ECO:0000313" key="6">
    <source>
        <dbReference type="Proteomes" id="UP000650466"/>
    </source>
</evidence>
<evidence type="ECO:0000259" key="4">
    <source>
        <dbReference type="PROSITE" id="PS50160"/>
    </source>
</evidence>
<evidence type="ECO:0000256" key="3">
    <source>
        <dbReference type="ARBA" id="ARBA00034003"/>
    </source>
</evidence>
<feature type="domain" description="ATP-dependent DNA ligase family profile" evidence="4">
    <location>
        <begin position="104"/>
        <end position="194"/>
    </location>
</feature>
<dbReference type="PROSITE" id="PS50160">
    <property type="entry name" value="DNA_LIGASE_A3"/>
    <property type="match status" value="1"/>
</dbReference>
<dbReference type="GO" id="GO:0006310">
    <property type="term" value="P:DNA recombination"/>
    <property type="evidence" value="ECO:0007669"/>
    <property type="project" value="InterPro"/>
</dbReference>
<organism evidence="5 6">
    <name type="scientific">Paenibacillus sedimenti</name>
    <dbReference type="NCBI Taxonomy" id="2770274"/>
    <lineage>
        <taxon>Bacteria</taxon>
        <taxon>Bacillati</taxon>
        <taxon>Bacillota</taxon>
        <taxon>Bacilli</taxon>
        <taxon>Bacillales</taxon>
        <taxon>Paenibacillaceae</taxon>
        <taxon>Paenibacillus</taxon>
    </lineage>
</organism>
<dbReference type="RefSeq" id="WP_188173457.1">
    <property type="nucleotide sequence ID" value="NZ_JACVVD010000002.1"/>
</dbReference>
<dbReference type="GO" id="GO:0006303">
    <property type="term" value="P:double-strand break repair via nonhomologous end joining"/>
    <property type="evidence" value="ECO:0007669"/>
    <property type="project" value="TreeGrafter"/>
</dbReference>
<dbReference type="PANTHER" id="PTHR45997:SF1">
    <property type="entry name" value="DNA LIGASE 4"/>
    <property type="match status" value="1"/>
</dbReference>
<dbReference type="EMBL" id="JACVVD010000002">
    <property type="protein sequence ID" value="MBD0379654.1"/>
    <property type="molecule type" value="Genomic_DNA"/>
</dbReference>
<dbReference type="InterPro" id="IPR029710">
    <property type="entry name" value="LIG4"/>
</dbReference>
<keyword evidence="2 5" id="KW-0436">Ligase</keyword>
<dbReference type="GO" id="GO:0003910">
    <property type="term" value="F:DNA ligase (ATP) activity"/>
    <property type="evidence" value="ECO:0007669"/>
    <property type="project" value="UniProtKB-EC"/>
</dbReference>
<dbReference type="GO" id="GO:0006297">
    <property type="term" value="P:nucleotide-excision repair, DNA gap filling"/>
    <property type="evidence" value="ECO:0007669"/>
    <property type="project" value="TreeGrafter"/>
</dbReference>
<dbReference type="PROSITE" id="PS00697">
    <property type="entry name" value="DNA_LIGASE_A1"/>
    <property type="match status" value="1"/>
</dbReference>
<dbReference type="Gene3D" id="2.40.50.140">
    <property type="entry name" value="Nucleic acid-binding proteins"/>
    <property type="match status" value="1"/>
</dbReference>
<comment type="catalytic activity">
    <reaction evidence="3">
        <text>ATP + (deoxyribonucleotide)n-3'-hydroxyl + 5'-phospho-(deoxyribonucleotide)m = (deoxyribonucleotide)n+m + AMP + diphosphate.</text>
        <dbReference type="EC" id="6.5.1.1"/>
    </reaction>
</comment>
<protein>
    <recommendedName>
        <fullName evidence="1">DNA ligase (ATP)</fullName>
        <ecNumber evidence="1">6.5.1.1</ecNumber>
    </recommendedName>
</protein>
<dbReference type="Gene3D" id="3.30.1490.70">
    <property type="match status" value="1"/>
</dbReference>
<dbReference type="GO" id="GO:0005524">
    <property type="term" value="F:ATP binding"/>
    <property type="evidence" value="ECO:0007669"/>
    <property type="project" value="InterPro"/>
</dbReference>
<accession>A0A926KKV6</accession>
<dbReference type="InterPro" id="IPR012340">
    <property type="entry name" value="NA-bd_OB-fold"/>
</dbReference>
<dbReference type="SUPFAM" id="SSF50249">
    <property type="entry name" value="Nucleic acid-binding proteins"/>
    <property type="match status" value="1"/>
</dbReference>
<gene>
    <name evidence="5" type="ORF">ICC18_05970</name>
</gene>
<sequence>MLGPIKPFEPVIAEEKPKGGDWIAQIKWDGVRMLSYFDGRQVSLVNRKLNNRTLQYPEFLSPARYCNASSFILDGEMIALSNGKPSFHEIMKRDSLRSALSIGRGVKQTQVTYMIFDVLFCNGAWVVDQSLQERQHLLESIIIPQNDVQIVRNFMDAEALYALMEQHHMEGIIYKNVKSTYLIDGKDRRWQKRKVMRDLYAVIGGVTFRGKVVNSLLLGLYDESGRLVYIGHAGTGKLSNQEWRDLTQRIEPDVRVSRPFINEPERNKDAVWLEPKLTVKVQFLEWTPGLTMRQPSIQAINPVPIKQCTVTQMHL</sequence>
<dbReference type="GO" id="GO:0003677">
    <property type="term" value="F:DNA binding"/>
    <property type="evidence" value="ECO:0007669"/>
    <property type="project" value="InterPro"/>
</dbReference>
<dbReference type="Gene3D" id="3.30.470.30">
    <property type="entry name" value="DNA ligase/mRNA capping enzyme"/>
    <property type="match status" value="1"/>
</dbReference>
<dbReference type="InterPro" id="IPR016059">
    <property type="entry name" value="DNA_ligase_ATP-dep_CS"/>
</dbReference>
<dbReference type="EC" id="6.5.1.1" evidence="1"/>
<name>A0A926KKV6_9BACL</name>
<reference evidence="5" key="1">
    <citation type="submission" date="2020-09" db="EMBL/GenBank/DDBJ databases">
        <title>Draft Genome Sequence of Paenibacillus sp. WST5.</title>
        <authorList>
            <person name="Bao Z."/>
        </authorList>
    </citation>
    <scope>NUCLEOTIDE SEQUENCE</scope>
    <source>
        <strain evidence="5">WST5</strain>
    </source>
</reference>
<dbReference type="PANTHER" id="PTHR45997">
    <property type="entry name" value="DNA LIGASE 4"/>
    <property type="match status" value="1"/>
</dbReference>
<dbReference type="InterPro" id="IPR012309">
    <property type="entry name" value="DNA_ligase_ATP-dep_C"/>
</dbReference>
<dbReference type="Pfam" id="PF01068">
    <property type="entry name" value="DNA_ligase_A_M"/>
    <property type="match status" value="1"/>
</dbReference>
<comment type="caution">
    <text evidence="5">The sequence shown here is derived from an EMBL/GenBank/DDBJ whole genome shotgun (WGS) entry which is preliminary data.</text>
</comment>
<keyword evidence="6" id="KW-1185">Reference proteome</keyword>